<reference evidence="1 2" key="1">
    <citation type="journal article" date="2016" name="Environ. Microbiol.">
        <title>Genomic resolution of a cold subsurface aquifer community provides metabolic insights for novel microbes adapted to high CO concentrations.</title>
        <authorList>
            <person name="Probst A.J."/>
            <person name="Castelle C.J."/>
            <person name="Singh A."/>
            <person name="Brown C.T."/>
            <person name="Anantharaman K."/>
            <person name="Sharon I."/>
            <person name="Hug L.A."/>
            <person name="Burstein D."/>
            <person name="Emerson J.B."/>
            <person name="Thomas B.C."/>
            <person name="Banfield J.F."/>
        </authorList>
    </citation>
    <scope>NUCLEOTIDE SEQUENCE [LARGE SCALE GENOMIC DNA]</scope>
    <source>
        <strain evidence="1">CG1_02_38_46</strain>
    </source>
</reference>
<dbReference type="STRING" id="1817893.AUJ66_02555"/>
<accession>A0A1J4SDR7</accession>
<dbReference type="EMBL" id="MNUO01000041">
    <property type="protein sequence ID" value="OIN97585.1"/>
    <property type="molecule type" value="Genomic_DNA"/>
</dbReference>
<gene>
    <name evidence="1" type="ORF">AUJ66_02555</name>
</gene>
<sequence length="99" mass="11904">MKRKIPHFKNLEDESRFWDTHSITDYLDELKEVNNLFLLSPGLIHKIKERATKKLVSIRLANWEIEKTKEIAKIKKTPYQKLMREWIDRGIRQEAKPST</sequence>
<evidence type="ECO:0000313" key="1">
    <source>
        <dbReference type="EMBL" id="OIN97585.1"/>
    </source>
</evidence>
<name>A0A1J4SDR7_9BACT</name>
<evidence type="ECO:0000313" key="2">
    <source>
        <dbReference type="Proteomes" id="UP000182278"/>
    </source>
</evidence>
<dbReference type="AlphaFoldDB" id="A0A1J4SDR7"/>
<dbReference type="InterPro" id="IPR022148">
    <property type="entry name" value="CopG_antitoxin"/>
</dbReference>
<comment type="caution">
    <text evidence="1">The sequence shown here is derived from an EMBL/GenBank/DDBJ whole genome shotgun (WGS) entry which is preliminary data.</text>
</comment>
<organism evidence="1 2">
    <name type="scientific">Candidatus Desantisbacteria bacterium CG1_02_38_46</name>
    <dbReference type="NCBI Taxonomy" id="1817893"/>
    <lineage>
        <taxon>Bacteria</taxon>
        <taxon>Candidatus Desantisiibacteriota</taxon>
    </lineage>
</organism>
<dbReference type="Proteomes" id="UP000182278">
    <property type="component" value="Unassembled WGS sequence"/>
</dbReference>
<proteinExistence type="predicted"/>
<protein>
    <submittedName>
        <fullName evidence="1">Uncharacterized protein</fullName>
    </submittedName>
</protein>
<dbReference type="Pfam" id="PF12441">
    <property type="entry name" value="CopG_antitoxin"/>
    <property type="match status" value="1"/>
</dbReference>